<keyword evidence="1" id="KW-1133">Transmembrane helix</keyword>
<reference evidence="2 3" key="1">
    <citation type="submission" date="2017-11" db="EMBL/GenBank/DDBJ databases">
        <title>De-novo sequencing of pomegranate (Punica granatum L.) genome.</title>
        <authorList>
            <person name="Akparov Z."/>
            <person name="Amiraslanov A."/>
            <person name="Hajiyeva S."/>
            <person name="Abbasov M."/>
            <person name="Kaur K."/>
            <person name="Hamwieh A."/>
            <person name="Solovyev V."/>
            <person name="Salamov A."/>
            <person name="Braich B."/>
            <person name="Kosarev P."/>
            <person name="Mahmoud A."/>
            <person name="Hajiyev E."/>
            <person name="Babayeva S."/>
            <person name="Izzatullayeva V."/>
            <person name="Mammadov A."/>
            <person name="Mammadov A."/>
            <person name="Sharifova S."/>
            <person name="Ojaghi J."/>
            <person name="Eynullazada K."/>
            <person name="Bayramov B."/>
            <person name="Abdulazimova A."/>
            <person name="Shahmuradov I."/>
        </authorList>
    </citation>
    <scope>NUCLEOTIDE SEQUENCE [LARGE SCALE GENOMIC DNA]</scope>
    <source>
        <strain evidence="3">cv. AG2017</strain>
        <tissue evidence="2">Leaf</tissue>
    </source>
</reference>
<dbReference type="InterPro" id="IPR027443">
    <property type="entry name" value="IPNS-like_sf"/>
</dbReference>
<sequence length="275" mass="30125">MGQCDWVCCISGTKQRERLGYRQMPRACMEWAGPRRSKGRIGARPREGTGLGSAQVSGRVEILTRTASPNLSSLSSKIRVARVAHSSLAAITRALRAAVALPIPTATTFTVETTAMATIAAVPFVPFAFPFVLLFAAISTLPATISIMHFDWMECQVSWDVFAERMVRSISSVAASIMQVWILDPWRREGGHRSRKLLLSCTASTLLSLPGAAFRGTIHECKLKLSGIVDIMLKAMALSLNLDSDAFLESLGGKEMMDARFNYYPRCPRPTEIKG</sequence>
<gene>
    <name evidence="2" type="ORF">CRG98_027003</name>
</gene>
<feature type="transmembrane region" description="Helical" evidence="1">
    <location>
        <begin position="124"/>
        <end position="147"/>
    </location>
</feature>
<comment type="caution">
    <text evidence="2">The sequence shown here is derived from an EMBL/GenBank/DDBJ whole genome shotgun (WGS) entry which is preliminary data.</text>
</comment>
<accession>A0A2I0J9I2</accession>
<keyword evidence="1" id="KW-0812">Transmembrane</keyword>
<dbReference type="STRING" id="22663.A0A2I0J9I2"/>
<dbReference type="EMBL" id="PGOL01001924">
    <property type="protein sequence ID" value="PKI52663.1"/>
    <property type="molecule type" value="Genomic_DNA"/>
</dbReference>
<dbReference type="SUPFAM" id="SSF51197">
    <property type="entry name" value="Clavaminate synthase-like"/>
    <property type="match status" value="1"/>
</dbReference>
<keyword evidence="1" id="KW-0472">Membrane</keyword>
<dbReference type="Proteomes" id="UP000233551">
    <property type="component" value="Unassembled WGS sequence"/>
</dbReference>
<evidence type="ECO:0000313" key="2">
    <source>
        <dbReference type="EMBL" id="PKI52663.1"/>
    </source>
</evidence>
<evidence type="ECO:0000256" key="1">
    <source>
        <dbReference type="SAM" id="Phobius"/>
    </source>
</evidence>
<name>A0A2I0J9I2_PUNGR</name>
<keyword evidence="3" id="KW-1185">Reference proteome</keyword>
<dbReference type="Gene3D" id="2.60.120.330">
    <property type="entry name" value="B-lactam Antibiotic, Isopenicillin N Synthase, Chain"/>
    <property type="match status" value="1"/>
</dbReference>
<dbReference type="AlphaFoldDB" id="A0A2I0J9I2"/>
<evidence type="ECO:0000313" key="3">
    <source>
        <dbReference type="Proteomes" id="UP000233551"/>
    </source>
</evidence>
<protein>
    <submittedName>
        <fullName evidence="2">Uncharacterized protein</fullName>
    </submittedName>
</protein>
<organism evidence="2 3">
    <name type="scientific">Punica granatum</name>
    <name type="common">Pomegranate</name>
    <dbReference type="NCBI Taxonomy" id="22663"/>
    <lineage>
        <taxon>Eukaryota</taxon>
        <taxon>Viridiplantae</taxon>
        <taxon>Streptophyta</taxon>
        <taxon>Embryophyta</taxon>
        <taxon>Tracheophyta</taxon>
        <taxon>Spermatophyta</taxon>
        <taxon>Magnoliopsida</taxon>
        <taxon>eudicotyledons</taxon>
        <taxon>Gunneridae</taxon>
        <taxon>Pentapetalae</taxon>
        <taxon>rosids</taxon>
        <taxon>malvids</taxon>
        <taxon>Myrtales</taxon>
        <taxon>Lythraceae</taxon>
        <taxon>Punica</taxon>
    </lineage>
</organism>
<proteinExistence type="predicted"/>